<feature type="domain" description="F-box" evidence="1">
    <location>
        <begin position="17"/>
        <end position="61"/>
    </location>
</feature>
<name>A0A7U2HTD1_PHANO</name>
<keyword evidence="3" id="KW-1185">Reference proteome</keyword>
<accession>A0A7U2HTD1</accession>
<proteinExistence type="predicted"/>
<dbReference type="Pfam" id="PF00646">
    <property type="entry name" value="F-box"/>
    <property type="match status" value="1"/>
</dbReference>
<sequence length="392" mass="45312">MLSLSRRKPPQRQLGALNSLTDLPDDILILVAAQCRIDELFSLRLTCARTRDLIDEYITTIAPYVARCTFLLSDLLLSKYVDTVTPFTFRSLKALIPEHLASVLVDRHRLADKGLQSRYGIPAEDPFGNEIRTRVASGWRILCDISNISRQEYGTLGKGTRMSPGDFATKMFRPAHFKLEALKHVEDTVLQKRLEYFTRLEHKYAQDYKLMFTLLSSAFSTSISNVGDEHLPWVFDSSNGFNGQRELRKGKTWLSWYLLAEGPDLFWQQWHSLPHDLPTTRNYIRDNAIEAFKNTPQKLSDHQRILASTLQEAVDEHALLKSEFEKSDPIRYFAKYAEHRLARADAGLPPAREILHHIPFFINFRCPEEVVQRHEALAEEREISRAMQTWPR</sequence>
<organism evidence="2 3">
    <name type="scientific">Phaeosphaeria nodorum (strain SN15 / ATCC MYA-4574 / FGSC 10173)</name>
    <name type="common">Glume blotch fungus</name>
    <name type="synonym">Parastagonospora nodorum</name>
    <dbReference type="NCBI Taxonomy" id="321614"/>
    <lineage>
        <taxon>Eukaryota</taxon>
        <taxon>Fungi</taxon>
        <taxon>Dikarya</taxon>
        <taxon>Ascomycota</taxon>
        <taxon>Pezizomycotina</taxon>
        <taxon>Dothideomycetes</taxon>
        <taxon>Pleosporomycetidae</taxon>
        <taxon>Pleosporales</taxon>
        <taxon>Pleosporineae</taxon>
        <taxon>Phaeosphaeriaceae</taxon>
        <taxon>Parastagonospora</taxon>
    </lineage>
</organism>
<dbReference type="VEuPathDB" id="FungiDB:JI435_005810"/>
<evidence type="ECO:0000313" key="2">
    <source>
        <dbReference type="EMBL" id="QRC91080.1"/>
    </source>
</evidence>
<dbReference type="PROSITE" id="PS50181">
    <property type="entry name" value="FBOX"/>
    <property type="match status" value="1"/>
</dbReference>
<evidence type="ECO:0000313" key="3">
    <source>
        <dbReference type="Proteomes" id="UP000663193"/>
    </source>
</evidence>
<dbReference type="Proteomes" id="UP000663193">
    <property type="component" value="Chromosome 1"/>
</dbReference>
<dbReference type="InterPro" id="IPR001810">
    <property type="entry name" value="F-box_dom"/>
</dbReference>
<dbReference type="AlphaFoldDB" id="A0A7U2HTD1"/>
<evidence type="ECO:0000259" key="1">
    <source>
        <dbReference type="PROSITE" id="PS50181"/>
    </source>
</evidence>
<reference evidence="3" key="1">
    <citation type="journal article" date="2021" name="BMC Genomics">
        <title>Chromosome-level genome assembly and manually-curated proteome of model necrotroph Parastagonospora nodorum Sn15 reveals a genome-wide trove of candidate effector homologs, and redundancy of virulence-related functions within an accessory chromosome.</title>
        <authorList>
            <person name="Bertazzoni S."/>
            <person name="Jones D.A.B."/>
            <person name="Phan H.T."/>
            <person name="Tan K.-C."/>
            <person name="Hane J.K."/>
        </authorList>
    </citation>
    <scope>NUCLEOTIDE SEQUENCE [LARGE SCALE GENOMIC DNA]</scope>
    <source>
        <strain evidence="3">SN15 / ATCC MYA-4574 / FGSC 10173)</strain>
    </source>
</reference>
<dbReference type="OrthoDB" id="5279806at2759"/>
<dbReference type="EMBL" id="CP069023">
    <property type="protein sequence ID" value="QRC91080.1"/>
    <property type="molecule type" value="Genomic_DNA"/>
</dbReference>
<gene>
    <name evidence="2" type="ORF">JI435_005810</name>
</gene>
<protein>
    <recommendedName>
        <fullName evidence="1">F-box domain-containing protein</fullName>
    </recommendedName>
</protein>